<proteinExistence type="predicted"/>
<comment type="caution">
    <text evidence="2">The sequence shown here is derived from an EMBL/GenBank/DDBJ whole genome shotgun (WGS) entry which is preliminary data.</text>
</comment>
<accession>A0A200R9E8</accession>
<name>A0A200R9E8_MACCD</name>
<sequence>MTSLFFTKYHEVVPSVTIADLIAICQQSGEGIVNYIHRFDETTTDCQEHTIETHIVDICVTGMERCYHYVLENLEIKSFAELEAKSRRTSMSAPGDHQDKDQQWKQNTRMHQVCAVTIDQRR</sequence>
<dbReference type="InParanoid" id="A0A200R9E8"/>
<gene>
    <name evidence="2" type="ORF">BVC80_8631g9</name>
</gene>
<organism evidence="2 3">
    <name type="scientific">Macleaya cordata</name>
    <name type="common">Five-seeded plume-poppy</name>
    <name type="synonym">Bocconia cordata</name>
    <dbReference type="NCBI Taxonomy" id="56857"/>
    <lineage>
        <taxon>Eukaryota</taxon>
        <taxon>Viridiplantae</taxon>
        <taxon>Streptophyta</taxon>
        <taxon>Embryophyta</taxon>
        <taxon>Tracheophyta</taxon>
        <taxon>Spermatophyta</taxon>
        <taxon>Magnoliopsida</taxon>
        <taxon>Ranunculales</taxon>
        <taxon>Papaveraceae</taxon>
        <taxon>Papaveroideae</taxon>
        <taxon>Macleaya</taxon>
    </lineage>
</organism>
<dbReference type="EMBL" id="MVGT01000210">
    <property type="protein sequence ID" value="OVA19349.1"/>
    <property type="molecule type" value="Genomic_DNA"/>
</dbReference>
<evidence type="ECO:0000313" key="3">
    <source>
        <dbReference type="Proteomes" id="UP000195402"/>
    </source>
</evidence>
<keyword evidence="3" id="KW-1185">Reference proteome</keyword>
<feature type="region of interest" description="Disordered" evidence="1">
    <location>
        <begin position="87"/>
        <end position="108"/>
    </location>
</feature>
<protein>
    <submittedName>
        <fullName evidence="2">Uncharacterized protein</fullName>
    </submittedName>
</protein>
<dbReference type="Proteomes" id="UP000195402">
    <property type="component" value="Unassembled WGS sequence"/>
</dbReference>
<evidence type="ECO:0000313" key="2">
    <source>
        <dbReference type="EMBL" id="OVA19349.1"/>
    </source>
</evidence>
<dbReference type="OMA" id="HIVDICV"/>
<reference evidence="2 3" key="1">
    <citation type="journal article" date="2017" name="Mol. Plant">
        <title>The Genome of Medicinal Plant Macleaya cordata Provides New Insights into Benzylisoquinoline Alkaloids Metabolism.</title>
        <authorList>
            <person name="Liu X."/>
            <person name="Liu Y."/>
            <person name="Huang P."/>
            <person name="Ma Y."/>
            <person name="Qing Z."/>
            <person name="Tang Q."/>
            <person name="Cao H."/>
            <person name="Cheng P."/>
            <person name="Zheng Y."/>
            <person name="Yuan Z."/>
            <person name="Zhou Y."/>
            <person name="Liu J."/>
            <person name="Tang Z."/>
            <person name="Zhuo Y."/>
            <person name="Zhang Y."/>
            <person name="Yu L."/>
            <person name="Huang J."/>
            <person name="Yang P."/>
            <person name="Peng Q."/>
            <person name="Zhang J."/>
            <person name="Jiang W."/>
            <person name="Zhang Z."/>
            <person name="Lin K."/>
            <person name="Ro D.K."/>
            <person name="Chen X."/>
            <person name="Xiong X."/>
            <person name="Shang Y."/>
            <person name="Huang S."/>
            <person name="Zeng J."/>
        </authorList>
    </citation>
    <scope>NUCLEOTIDE SEQUENCE [LARGE SCALE GENOMIC DNA]</scope>
    <source>
        <strain evidence="3">cv. BLH2017</strain>
        <tissue evidence="2">Root</tissue>
    </source>
</reference>
<evidence type="ECO:0000256" key="1">
    <source>
        <dbReference type="SAM" id="MobiDB-lite"/>
    </source>
</evidence>
<dbReference type="AlphaFoldDB" id="A0A200R9E8"/>